<evidence type="ECO:0000313" key="11">
    <source>
        <dbReference type="EMBL" id="KAJ8021748.1"/>
    </source>
</evidence>
<reference evidence="11" key="1">
    <citation type="submission" date="2021-10" db="EMBL/GenBank/DDBJ databases">
        <title>Tropical sea cucumber genome reveals ecological adaptation and Cuvierian tubules defense mechanism.</title>
        <authorList>
            <person name="Chen T."/>
        </authorList>
    </citation>
    <scope>NUCLEOTIDE SEQUENCE</scope>
    <source>
        <strain evidence="11">Nanhai2018</strain>
        <tissue evidence="11">Muscle</tissue>
    </source>
</reference>
<sequence>MEHLEKELTCPICDDFFTNPVLLPCQHNICHGCIRQKIFGSQLNASFGGSTQSIDTKSSDSPLMSPSSPNPTNSPRSATSTPRSVKSETKSTASRSSAGQKSLRRSKTISGRPSSAFNTSIEIEQGRPRRESLGSAISPRRPVLSRTQSQQVTSFFCPSCECPLDLGEKGLRGLYRNFALEAIVDRFKLEVKKAMSVPCGSCKKSPALDATKSCLDCKASFCNECFKRVHPWGTGRAQHEYVGPTHNYRPKALMCTDHPDEKVTMYCEGCKKPICHLCKFTGNHTQHKISVIERKYSVLREKLEHILSAIQERQEALLAKMNRLKDFKEDTERGGSKAKEELSTTTDAIVTKIKNRGAFLSDVVDAEVETKVADVEMQIQQMHSPLSACGVADLAREMLRETDKACFIQAVKPLFGRLTEVTKKLKEADIPFHEEQDVPIFELVVDDALNNEASVRFLEAPAAPSFDQSKCRSYDGTLLTWNPPLGKGAVDSYTLDYRKQTEHKKSPRPTTLRLGVDDVMKDHTDWCSVQGITKTHYIIEGLDVKSCYQFRVRATNRKGDGPSSDCLTLHTPLATVPAIRWLTSQCKRNQSVVNVSQDGKSVDVRHNFRALKFDPSSPMVVHPLHLIGEKELSATNHYWEIKFEAAHAILHIGVVCDESAQKLRCHSNENENGDHDSGHDSADDADITDNQLTYASCITIGNGKVCNHGNKKGRKLGNKDISSIGMLLDCHEGRIIYTDLIDGSILTEQKCVIEGAVPAVTIFGQGCVQVNSVHCDSHVESETTAIDNNNVLCCNKNI</sequence>
<protein>
    <submittedName>
        <fullName evidence="11">E3 ubiquitin-protein ligase TRIM36</fullName>
    </submittedName>
</protein>
<evidence type="ECO:0000259" key="10">
    <source>
        <dbReference type="PROSITE" id="PS50853"/>
    </source>
</evidence>
<dbReference type="InterPro" id="IPR013083">
    <property type="entry name" value="Znf_RING/FYVE/PHD"/>
</dbReference>
<dbReference type="Gene3D" id="3.30.160.60">
    <property type="entry name" value="Classic Zinc Finger"/>
    <property type="match status" value="1"/>
</dbReference>
<organism evidence="11 12">
    <name type="scientific">Holothuria leucospilota</name>
    <name type="common">Black long sea cucumber</name>
    <name type="synonym">Mertensiothuria leucospilota</name>
    <dbReference type="NCBI Taxonomy" id="206669"/>
    <lineage>
        <taxon>Eukaryota</taxon>
        <taxon>Metazoa</taxon>
        <taxon>Echinodermata</taxon>
        <taxon>Eleutherozoa</taxon>
        <taxon>Echinozoa</taxon>
        <taxon>Holothuroidea</taxon>
        <taxon>Aspidochirotacea</taxon>
        <taxon>Aspidochirotida</taxon>
        <taxon>Holothuriidae</taxon>
        <taxon>Holothuria</taxon>
    </lineage>
</organism>
<evidence type="ECO:0000256" key="5">
    <source>
        <dbReference type="ARBA" id="ARBA00022833"/>
    </source>
</evidence>
<dbReference type="GO" id="GO:0008270">
    <property type="term" value="F:zinc ion binding"/>
    <property type="evidence" value="ECO:0007669"/>
    <property type="project" value="UniProtKB-KW"/>
</dbReference>
<dbReference type="SUPFAM" id="SSF57850">
    <property type="entry name" value="RING/U-box"/>
    <property type="match status" value="1"/>
</dbReference>
<dbReference type="SUPFAM" id="SSF49265">
    <property type="entry name" value="Fibronectin type III"/>
    <property type="match status" value="1"/>
</dbReference>
<dbReference type="Gene3D" id="4.10.830.40">
    <property type="match status" value="1"/>
</dbReference>
<dbReference type="AlphaFoldDB" id="A0A9Q0YFJ4"/>
<evidence type="ECO:0000256" key="2">
    <source>
        <dbReference type="ARBA" id="ARBA00022490"/>
    </source>
</evidence>
<keyword evidence="12" id="KW-1185">Reference proteome</keyword>
<dbReference type="EMBL" id="JAIZAY010000021">
    <property type="protein sequence ID" value="KAJ8021748.1"/>
    <property type="molecule type" value="Genomic_DNA"/>
</dbReference>
<dbReference type="InterPro" id="IPR003961">
    <property type="entry name" value="FN3_dom"/>
</dbReference>
<dbReference type="PANTHER" id="PTHR24099">
    <property type="entry name" value="E3 UBIQUITIN-PROTEIN LIGASE TRIM36-RELATED"/>
    <property type="match status" value="1"/>
</dbReference>
<feature type="compositionally biased region" description="Low complexity" evidence="7">
    <location>
        <begin position="59"/>
        <end position="84"/>
    </location>
</feature>
<evidence type="ECO:0000256" key="6">
    <source>
        <dbReference type="PROSITE-ProRule" id="PRU00024"/>
    </source>
</evidence>
<dbReference type="CDD" id="cd19778">
    <property type="entry name" value="Bbox2_TRIM36_C-I"/>
    <property type="match status" value="1"/>
</dbReference>
<feature type="domain" description="B box-type" evidence="9">
    <location>
        <begin position="250"/>
        <end position="292"/>
    </location>
</feature>
<evidence type="ECO:0000256" key="3">
    <source>
        <dbReference type="ARBA" id="ARBA00022723"/>
    </source>
</evidence>
<accession>A0A9Q0YFJ4</accession>
<keyword evidence="2" id="KW-0963">Cytoplasm</keyword>
<dbReference type="InterPro" id="IPR000315">
    <property type="entry name" value="Znf_B-box"/>
</dbReference>
<proteinExistence type="predicted"/>
<feature type="domain" description="Fibronectin type-III" evidence="10">
    <location>
        <begin position="460"/>
        <end position="574"/>
    </location>
</feature>
<dbReference type="InterPro" id="IPR027370">
    <property type="entry name" value="Znf-RING_euk"/>
</dbReference>
<dbReference type="Pfam" id="PF00041">
    <property type="entry name" value="fn3"/>
    <property type="match status" value="1"/>
</dbReference>
<dbReference type="OrthoDB" id="10040278at2759"/>
<evidence type="ECO:0000256" key="4">
    <source>
        <dbReference type="ARBA" id="ARBA00022771"/>
    </source>
</evidence>
<dbReference type="Gene3D" id="3.30.40.10">
    <property type="entry name" value="Zinc/RING finger domain, C3HC4 (zinc finger)"/>
    <property type="match status" value="1"/>
</dbReference>
<dbReference type="InterPro" id="IPR047065">
    <property type="entry name" value="TRIM36_Bbox2_Zfn"/>
</dbReference>
<dbReference type="PROSITE" id="PS00518">
    <property type="entry name" value="ZF_RING_1"/>
    <property type="match status" value="1"/>
</dbReference>
<comment type="subcellular location">
    <subcellularLocation>
        <location evidence="1">Cytoplasm</location>
    </subcellularLocation>
</comment>
<keyword evidence="4 6" id="KW-0863">Zinc-finger</keyword>
<dbReference type="InterPro" id="IPR043136">
    <property type="entry name" value="B30.2/SPRY_sf"/>
</dbReference>
<evidence type="ECO:0000259" key="9">
    <source>
        <dbReference type="PROSITE" id="PS50119"/>
    </source>
</evidence>
<dbReference type="Pfam" id="PF13445">
    <property type="entry name" value="zf-RING_UBOX"/>
    <property type="match status" value="1"/>
</dbReference>
<evidence type="ECO:0000313" key="12">
    <source>
        <dbReference type="Proteomes" id="UP001152320"/>
    </source>
</evidence>
<dbReference type="PROSITE" id="PS50853">
    <property type="entry name" value="FN3"/>
    <property type="match status" value="1"/>
</dbReference>
<dbReference type="InterPro" id="IPR036116">
    <property type="entry name" value="FN3_sf"/>
</dbReference>
<comment type="caution">
    <text evidence="11">The sequence shown here is derived from an EMBL/GenBank/DDBJ whole genome shotgun (WGS) entry which is preliminary data.</text>
</comment>
<dbReference type="SMART" id="SM00184">
    <property type="entry name" value="RING"/>
    <property type="match status" value="1"/>
</dbReference>
<dbReference type="GO" id="GO:0005737">
    <property type="term" value="C:cytoplasm"/>
    <property type="evidence" value="ECO:0007669"/>
    <property type="project" value="UniProtKB-SubCell"/>
</dbReference>
<dbReference type="SUPFAM" id="SSF57845">
    <property type="entry name" value="B-box zinc-binding domain"/>
    <property type="match status" value="1"/>
</dbReference>
<dbReference type="InterPro" id="IPR050617">
    <property type="entry name" value="E3_ligase_FN3/SPRY"/>
</dbReference>
<dbReference type="CDD" id="cd19807">
    <property type="entry name" value="Bbox1_TRIM36-like"/>
    <property type="match status" value="1"/>
</dbReference>
<dbReference type="CDD" id="cd00063">
    <property type="entry name" value="FN3"/>
    <property type="match status" value="1"/>
</dbReference>
<feature type="compositionally biased region" description="Polar residues" evidence="7">
    <location>
        <begin position="90"/>
        <end position="100"/>
    </location>
</feature>
<evidence type="ECO:0000256" key="1">
    <source>
        <dbReference type="ARBA" id="ARBA00004496"/>
    </source>
</evidence>
<dbReference type="InterPro" id="IPR013783">
    <property type="entry name" value="Ig-like_fold"/>
</dbReference>
<dbReference type="Proteomes" id="UP001152320">
    <property type="component" value="Chromosome 21"/>
</dbReference>
<gene>
    <name evidence="11" type="ORF">HOLleu_39037</name>
</gene>
<dbReference type="InterPro" id="IPR001841">
    <property type="entry name" value="Znf_RING"/>
</dbReference>
<dbReference type="Pfam" id="PF00643">
    <property type="entry name" value="zf-B_box"/>
    <property type="match status" value="1"/>
</dbReference>
<dbReference type="PROSITE" id="PS50119">
    <property type="entry name" value="ZF_BBOX"/>
    <property type="match status" value="1"/>
</dbReference>
<dbReference type="Gene3D" id="2.60.120.920">
    <property type="match status" value="1"/>
</dbReference>
<evidence type="ECO:0000256" key="7">
    <source>
        <dbReference type="SAM" id="MobiDB-lite"/>
    </source>
</evidence>
<dbReference type="Gene3D" id="2.60.40.10">
    <property type="entry name" value="Immunoglobulins"/>
    <property type="match status" value="1"/>
</dbReference>
<feature type="region of interest" description="Disordered" evidence="7">
    <location>
        <begin position="49"/>
        <end position="144"/>
    </location>
</feature>
<dbReference type="PROSITE" id="PS50089">
    <property type="entry name" value="ZF_RING_2"/>
    <property type="match status" value="1"/>
</dbReference>
<dbReference type="SMART" id="SM00060">
    <property type="entry name" value="FN3"/>
    <property type="match status" value="1"/>
</dbReference>
<dbReference type="PANTHER" id="PTHR24099:SF26">
    <property type="entry name" value="E3 UBIQUITIN-PROTEIN LIGASE TRIM36-LIKE ISOFORM X1"/>
    <property type="match status" value="1"/>
</dbReference>
<evidence type="ECO:0000259" key="8">
    <source>
        <dbReference type="PROSITE" id="PS50089"/>
    </source>
</evidence>
<dbReference type="InterPro" id="IPR017907">
    <property type="entry name" value="Znf_RING_CS"/>
</dbReference>
<dbReference type="SMART" id="SM00336">
    <property type="entry name" value="BBOX"/>
    <property type="match status" value="2"/>
</dbReference>
<keyword evidence="5" id="KW-0862">Zinc</keyword>
<name>A0A9Q0YFJ4_HOLLE</name>
<feature type="domain" description="RING-type" evidence="8">
    <location>
        <begin position="10"/>
        <end position="36"/>
    </location>
</feature>
<feature type="compositionally biased region" description="Polar residues" evidence="7">
    <location>
        <begin position="108"/>
        <end position="122"/>
    </location>
</feature>
<keyword evidence="3" id="KW-0479">Metal-binding</keyword>